<keyword evidence="2" id="KW-1185">Reference proteome</keyword>
<evidence type="ECO:0000313" key="2">
    <source>
        <dbReference type="Proteomes" id="UP000236604"/>
    </source>
</evidence>
<evidence type="ECO:0000313" key="1">
    <source>
        <dbReference type="EMBL" id="PNR97877.1"/>
    </source>
</evidence>
<proteinExistence type="predicted"/>
<dbReference type="RefSeq" id="WP_103077894.1">
    <property type="nucleotide sequence ID" value="NZ_AZRN01000036.1"/>
</dbReference>
<comment type="caution">
    <text evidence="1">The sequence shown here is derived from an EMBL/GenBank/DDBJ whole genome shotgun (WGS) entry which is preliminary data.</text>
</comment>
<dbReference type="Proteomes" id="UP000236604">
    <property type="component" value="Unassembled WGS sequence"/>
</dbReference>
<name>A0A2K1P595_9BACT</name>
<reference evidence="1 2" key="1">
    <citation type="submission" date="2013-12" db="EMBL/GenBank/DDBJ databases">
        <title>Comparative genomics of Petrotoga isolates.</title>
        <authorList>
            <person name="Nesbo C.L."/>
            <person name="Charchuk R."/>
            <person name="Chow K."/>
        </authorList>
    </citation>
    <scope>NUCLEOTIDE SEQUENCE [LARGE SCALE GENOMIC DNA]</scope>
    <source>
        <strain evidence="1 2">DSM 14811</strain>
    </source>
</reference>
<dbReference type="AlphaFoldDB" id="A0A2K1P595"/>
<organism evidence="1 2">
    <name type="scientific">Petrotoga mexicana DSM 14811</name>
    <dbReference type="NCBI Taxonomy" id="1122954"/>
    <lineage>
        <taxon>Bacteria</taxon>
        <taxon>Thermotogati</taxon>
        <taxon>Thermotogota</taxon>
        <taxon>Thermotogae</taxon>
        <taxon>Petrotogales</taxon>
        <taxon>Petrotogaceae</taxon>
        <taxon>Petrotoga</taxon>
    </lineage>
</organism>
<protein>
    <submittedName>
        <fullName evidence="1">Uncharacterized protein</fullName>
    </submittedName>
</protein>
<sequence length="359" mass="41868">MYDKLLSLILSQNNSFLLDYAKKNNINKMVGTVLYSKDNIVIIGVKNFLFLLENQSTQHFKTGTRVNLNFLKSQEKTNNIDGPIKMKYLGESSKDGFKLSMKFPNFKDIDAINLKSPNITESQNMKASIWLSEFSRTLNGRLKNLKFGNLETREITSFKKLTEKIVVALLKSFKDNLNSVLSPSHSANKIVDMIRAYISKRDNPDFFSKNEIRLMKELLTLQEKDKNFLLNKNESQIIKKNNIVDKTLSSYLTIKNLSLETKTPLMFFSIFGMPIFFTIDREYQNNSKSYQNKTMNQKLNLILLTNNFGVVDAHIQSFEKEIYISFELENNSEYFKLKTQYLIKKLEEKDYQVKRIDFV</sequence>
<accession>A0A2K1P595</accession>
<dbReference type="EMBL" id="AZRN01000036">
    <property type="protein sequence ID" value="PNR97877.1"/>
    <property type="molecule type" value="Genomic_DNA"/>
</dbReference>
<gene>
    <name evidence="1" type="ORF">X927_10165</name>
</gene>